<keyword evidence="1" id="KW-1133">Transmembrane helix</keyword>
<accession>A0A1Q8CVQ3</accession>
<dbReference type="EMBL" id="MSIE01000007">
    <property type="protein sequence ID" value="OLF18432.1"/>
    <property type="molecule type" value="Genomic_DNA"/>
</dbReference>
<dbReference type="STRING" id="1912961.BU204_05545"/>
<organism evidence="2 3">
    <name type="scientific">Actinophytocola xanthii</name>
    <dbReference type="NCBI Taxonomy" id="1912961"/>
    <lineage>
        <taxon>Bacteria</taxon>
        <taxon>Bacillati</taxon>
        <taxon>Actinomycetota</taxon>
        <taxon>Actinomycetes</taxon>
        <taxon>Pseudonocardiales</taxon>
        <taxon>Pseudonocardiaceae</taxon>
    </lineage>
</organism>
<evidence type="ECO:0008006" key="4">
    <source>
        <dbReference type="Google" id="ProtNLM"/>
    </source>
</evidence>
<comment type="caution">
    <text evidence="2">The sequence shown here is derived from an EMBL/GenBank/DDBJ whole genome shotgun (WGS) entry which is preliminary data.</text>
</comment>
<dbReference type="Proteomes" id="UP000185596">
    <property type="component" value="Unassembled WGS sequence"/>
</dbReference>
<dbReference type="RefSeq" id="WP_075124460.1">
    <property type="nucleotide sequence ID" value="NZ_MSIE01000007.1"/>
</dbReference>
<keyword evidence="3" id="KW-1185">Reference proteome</keyword>
<feature type="transmembrane region" description="Helical" evidence="1">
    <location>
        <begin position="81"/>
        <end position="100"/>
    </location>
</feature>
<evidence type="ECO:0000313" key="2">
    <source>
        <dbReference type="EMBL" id="OLF18432.1"/>
    </source>
</evidence>
<feature type="transmembrane region" description="Helical" evidence="1">
    <location>
        <begin position="131"/>
        <end position="148"/>
    </location>
</feature>
<feature type="transmembrane region" description="Helical" evidence="1">
    <location>
        <begin position="55"/>
        <end position="75"/>
    </location>
</feature>
<dbReference type="AlphaFoldDB" id="A0A1Q8CVQ3"/>
<keyword evidence="1" id="KW-0472">Membrane</keyword>
<dbReference type="OrthoDB" id="4729288at2"/>
<gene>
    <name evidence="2" type="ORF">BU204_05545</name>
</gene>
<evidence type="ECO:0000313" key="3">
    <source>
        <dbReference type="Proteomes" id="UP000185596"/>
    </source>
</evidence>
<reference evidence="2 3" key="1">
    <citation type="submission" date="2016-12" db="EMBL/GenBank/DDBJ databases">
        <title>The draft genome sequence of Actinophytocola sp. 11-183.</title>
        <authorList>
            <person name="Wang W."/>
            <person name="Yuan L."/>
        </authorList>
    </citation>
    <scope>NUCLEOTIDE SEQUENCE [LARGE SCALE GENOMIC DNA]</scope>
    <source>
        <strain evidence="2 3">11-183</strain>
    </source>
</reference>
<keyword evidence="1" id="KW-0812">Transmembrane</keyword>
<feature type="transmembrane region" description="Helical" evidence="1">
    <location>
        <begin position="6"/>
        <end position="27"/>
    </location>
</feature>
<protein>
    <recommendedName>
        <fullName evidence="4">DUF1772 domain-containing protein</fullName>
    </recommendedName>
</protein>
<proteinExistence type="predicted"/>
<name>A0A1Q8CVQ3_9PSEU</name>
<dbReference type="InterPro" id="IPR013901">
    <property type="entry name" value="Anthrone_oxy"/>
</dbReference>
<evidence type="ECO:0000256" key="1">
    <source>
        <dbReference type="SAM" id="Phobius"/>
    </source>
</evidence>
<sequence length="149" mass="16136">MTLTQLAAWLMLSSGGLFAGGILVVAVERTNLWRRMPVEQYAVDFRRSLARVDPMLPILGALTAVGALLFALNSGGRPATLTWVAVALLGVIIVSSLIVAEPINARFRRLPEGQAPERADRLRVVWRRFHYGRTLLGLAAFGCIVGAVA</sequence>
<dbReference type="Pfam" id="PF08592">
    <property type="entry name" value="Anthrone_oxy"/>
    <property type="match status" value="1"/>
</dbReference>